<protein>
    <submittedName>
        <fullName evidence="2">Uncharacterized protein</fullName>
    </submittedName>
</protein>
<name>A0AAD9UKC9_RIDPI</name>
<evidence type="ECO:0000313" key="3">
    <source>
        <dbReference type="Proteomes" id="UP001209878"/>
    </source>
</evidence>
<evidence type="ECO:0000313" key="2">
    <source>
        <dbReference type="EMBL" id="KAK2192744.1"/>
    </source>
</evidence>
<proteinExistence type="predicted"/>
<organism evidence="2 3">
    <name type="scientific">Ridgeia piscesae</name>
    <name type="common">Tubeworm</name>
    <dbReference type="NCBI Taxonomy" id="27915"/>
    <lineage>
        <taxon>Eukaryota</taxon>
        <taxon>Metazoa</taxon>
        <taxon>Spiralia</taxon>
        <taxon>Lophotrochozoa</taxon>
        <taxon>Annelida</taxon>
        <taxon>Polychaeta</taxon>
        <taxon>Sedentaria</taxon>
        <taxon>Canalipalpata</taxon>
        <taxon>Sabellida</taxon>
        <taxon>Siboglinidae</taxon>
        <taxon>Ridgeia</taxon>
    </lineage>
</organism>
<feature type="region of interest" description="Disordered" evidence="1">
    <location>
        <begin position="56"/>
        <end position="87"/>
    </location>
</feature>
<dbReference type="Proteomes" id="UP001209878">
    <property type="component" value="Unassembled WGS sequence"/>
</dbReference>
<comment type="caution">
    <text evidence="2">The sequence shown here is derived from an EMBL/GenBank/DDBJ whole genome shotgun (WGS) entry which is preliminary data.</text>
</comment>
<gene>
    <name evidence="2" type="ORF">NP493_23g01040</name>
</gene>
<dbReference type="EMBL" id="JAODUO010000023">
    <property type="protein sequence ID" value="KAK2192744.1"/>
    <property type="molecule type" value="Genomic_DNA"/>
</dbReference>
<evidence type="ECO:0000256" key="1">
    <source>
        <dbReference type="SAM" id="MobiDB-lite"/>
    </source>
</evidence>
<dbReference type="AlphaFoldDB" id="A0AAD9UKC9"/>
<sequence>MCRMRRMRTTSRMSSFPYVRIEIGPLRSTATIVGSTKSPSRSSKLAALIATRNLSSGVTNGADSTNGSVGSRRYSSNEPSANRKSVT</sequence>
<accession>A0AAD9UKC9</accession>
<reference evidence="2" key="1">
    <citation type="journal article" date="2023" name="Mol. Biol. Evol.">
        <title>Third-Generation Sequencing Reveals the Adaptive Role of the Epigenome in Three Deep-Sea Polychaetes.</title>
        <authorList>
            <person name="Perez M."/>
            <person name="Aroh O."/>
            <person name="Sun Y."/>
            <person name="Lan Y."/>
            <person name="Juniper S.K."/>
            <person name="Young C.R."/>
            <person name="Angers B."/>
            <person name="Qian P.Y."/>
        </authorList>
    </citation>
    <scope>NUCLEOTIDE SEQUENCE</scope>
    <source>
        <strain evidence="2">R07B-5</strain>
    </source>
</reference>
<keyword evidence="3" id="KW-1185">Reference proteome</keyword>